<comment type="caution">
    <text evidence="2">The sequence shown here is derived from an EMBL/GenBank/DDBJ whole genome shotgun (WGS) entry which is preliminary data.</text>
</comment>
<evidence type="ECO:0000313" key="3">
    <source>
        <dbReference type="Proteomes" id="UP001501581"/>
    </source>
</evidence>
<reference evidence="2 3" key="1">
    <citation type="journal article" date="2019" name="Int. J. Syst. Evol. Microbiol.">
        <title>The Global Catalogue of Microorganisms (GCM) 10K type strain sequencing project: providing services to taxonomists for standard genome sequencing and annotation.</title>
        <authorList>
            <consortium name="The Broad Institute Genomics Platform"/>
            <consortium name="The Broad Institute Genome Sequencing Center for Infectious Disease"/>
            <person name="Wu L."/>
            <person name="Ma J."/>
        </authorList>
    </citation>
    <scope>NUCLEOTIDE SEQUENCE [LARGE SCALE GENOMIC DNA]</scope>
    <source>
        <strain evidence="2 3">JCM 13008</strain>
    </source>
</reference>
<dbReference type="EMBL" id="BAAALG010000005">
    <property type="protein sequence ID" value="GAA1097788.1"/>
    <property type="molecule type" value="Genomic_DNA"/>
</dbReference>
<dbReference type="InterPro" id="IPR001480">
    <property type="entry name" value="Bulb-type_lectin_dom"/>
</dbReference>
<keyword evidence="3" id="KW-1185">Reference proteome</keyword>
<evidence type="ECO:0000259" key="1">
    <source>
        <dbReference type="PROSITE" id="PS50927"/>
    </source>
</evidence>
<name>A0ABN1TQ89_9ACTN</name>
<dbReference type="InterPro" id="IPR036426">
    <property type="entry name" value="Bulb-type_lectin_dom_sf"/>
</dbReference>
<feature type="domain" description="Bulb-type lectin" evidence="1">
    <location>
        <begin position="18"/>
        <end position="144"/>
    </location>
</feature>
<dbReference type="Proteomes" id="UP001501581">
    <property type="component" value="Unassembled WGS sequence"/>
</dbReference>
<dbReference type="SUPFAM" id="SSF51110">
    <property type="entry name" value="alpha-D-mannose-specific plant lectins"/>
    <property type="match status" value="2"/>
</dbReference>
<protein>
    <recommendedName>
        <fullName evidence="1">Bulb-type lectin domain-containing protein</fullName>
    </recommendedName>
</protein>
<accession>A0ABN1TQ89</accession>
<gene>
    <name evidence="2" type="ORF">GCM10009668_13800</name>
</gene>
<proteinExistence type="predicted"/>
<dbReference type="Gene3D" id="2.90.10.10">
    <property type="entry name" value="Bulb-type lectin domain"/>
    <property type="match status" value="2"/>
</dbReference>
<organism evidence="2 3">
    <name type="scientific">Nocardioides dubius</name>
    <dbReference type="NCBI Taxonomy" id="317019"/>
    <lineage>
        <taxon>Bacteria</taxon>
        <taxon>Bacillati</taxon>
        <taxon>Actinomycetota</taxon>
        <taxon>Actinomycetes</taxon>
        <taxon>Propionibacteriales</taxon>
        <taxon>Nocardioidaceae</taxon>
        <taxon>Nocardioides</taxon>
    </lineage>
</organism>
<sequence length="264" mass="28984">MTADQTPSHRAPQAERSTTTLFAGQALVAGTSRSELTNGWYTLTVTSGDVELRETIPLPGRDGTSSTSTGTWFRTDTTGWFSAERDRTRLRLRRNGDLALVTSRGRQLWHSGTKGSGAVQLNVRGNGALTLTTKSGKVVWRSHSGQTQMSGGMRLKPGQKFRNAWETAFSGGKVTTLTMQRDGNLVQRCGSMVTWQSRTHVRGSELRMSRTGVLRVVTPKGRVAWRASGGPNRDYAWFNSSSMIMQSLDATGIKLIWQANTKLC</sequence>
<dbReference type="PROSITE" id="PS50927">
    <property type="entry name" value="BULB_LECTIN"/>
    <property type="match status" value="1"/>
</dbReference>
<evidence type="ECO:0000313" key="2">
    <source>
        <dbReference type="EMBL" id="GAA1097788.1"/>
    </source>
</evidence>